<dbReference type="GO" id="GO:0070652">
    <property type="term" value="C:HAUS complex"/>
    <property type="evidence" value="ECO:0007669"/>
    <property type="project" value="InterPro"/>
</dbReference>
<evidence type="ECO:0000313" key="4">
    <source>
        <dbReference type="Proteomes" id="UP000267251"/>
    </source>
</evidence>
<keyword evidence="1" id="KW-0175">Coiled coil</keyword>
<name>A0A4P9Y3H0_9FUNG</name>
<evidence type="ECO:0008006" key="5">
    <source>
        <dbReference type="Google" id="ProtNLM"/>
    </source>
</evidence>
<evidence type="ECO:0000256" key="2">
    <source>
        <dbReference type="SAM" id="MobiDB-lite"/>
    </source>
</evidence>
<dbReference type="OrthoDB" id="10464529at2759"/>
<dbReference type="EMBL" id="KZ988015">
    <property type="protein sequence ID" value="RKP13457.1"/>
    <property type="molecule type" value="Genomic_DNA"/>
</dbReference>
<keyword evidence="4" id="KW-1185">Reference proteome</keyword>
<reference evidence="4" key="1">
    <citation type="journal article" date="2018" name="Nat. Microbiol.">
        <title>Leveraging single-cell genomics to expand the fungal tree of life.</title>
        <authorList>
            <person name="Ahrendt S.R."/>
            <person name="Quandt C.A."/>
            <person name="Ciobanu D."/>
            <person name="Clum A."/>
            <person name="Salamov A."/>
            <person name="Andreopoulos B."/>
            <person name="Cheng J.F."/>
            <person name="Woyke T."/>
            <person name="Pelin A."/>
            <person name="Henrissat B."/>
            <person name="Reynolds N.K."/>
            <person name="Benny G.L."/>
            <person name="Smith M.E."/>
            <person name="James T.Y."/>
            <person name="Grigoriev I.V."/>
        </authorList>
    </citation>
    <scope>NUCLEOTIDE SEQUENCE [LARGE SCALE GENOMIC DNA]</scope>
</reference>
<feature type="region of interest" description="Disordered" evidence="2">
    <location>
        <begin position="134"/>
        <end position="155"/>
    </location>
</feature>
<evidence type="ECO:0000256" key="1">
    <source>
        <dbReference type="SAM" id="Coils"/>
    </source>
</evidence>
<gene>
    <name evidence="3" type="ORF">BJ684DRAFT_20055</name>
</gene>
<dbReference type="Proteomes" id="UP000267251">
    <property type="component" value="Unassembled WGS sequence"/>
</dbReference>
<dbReference type="Pfam" id="PF14735">
    <property type="entry name" value="HAUS4"/>
    <property type="match status" value="1"/>
</dbReference>
<dbReference type="AlphaFoldDB" id="A0A4P9Y3H0"/>
<feature type="coiled-coil region" evidence="1">
    <location>
        <begin position="247"/>
        <end position="281"/>
    </location>
</feature>
<organism evidence="3 4">
    <name type="scientific">Piptocephalis cylindrospora</name>
    <dbReference type="NCBI Taxonomy" id="1907219"/>
    <lineage>
        <taxon>Eukaryota</taxon>
        <taxon>Fungi</taxon>
        <taxon>Fungi incertae sedis</taxon>
        <taxon>Zoopagomycota</taxon>
        <taxon>Zoopagomycotina</taxon>
        <taxon>Zoopagomycetes</taxon>
        <taxon>Zoopagales</taxon>
        <taxon>Piptocephalidaceae</taxon>
        <taxon>Piptocephalis</taxon>
    </lineage>
</organism>
<evidence type="ECO:0000313" key="3">
    <source>
        <dbReference type="EMBL" id="RKP13457.1"/>
    </source>
</evidence>
<dbReference type="InterPro" id="IPR029327">
    <property type="entry name" value="HAUS4"/>
</dbReference>
<accession>A0A4P9Y3H0</accession>
<sequence>MELLVKIAQKEIPAGQKDLRNLVEDLATRRLGSSGAPRNLEERYKQVYAHRQSMRKKRARVLLLTRMMDTILYTPPTQPGMWEVMERTEELWLQGPSASTRCIQAEEDRQDLQSRAVHILQHACEDAFGFMGPEEIGSQRRSSSRPTPSEWKGLPREIREKQDNIRRMDHRCTLLQLDYVHHLRDHAKALSEYILTVKEVMEEAHPRTQAHGVAQATYHSLVMESLIWKTRSLHEAILSSIYDRRSIQALDLARSGLEQELEAVEAALLQAKTRLAHYQQSDDVYQGLIRAYTHIRNKMSQVQEDVDRIRNG</sequence>
<protein>
    <recommendedName>
        <fullName evidence="5">HAUS augmin-like complex subunit 4-domain-containing protein</fullName>
    </recommendedName>
</protein>
<proteinExistence type="predicted"/>
<dbReference type="GO" id="GO:0051225">
    <property type="term" value="P:spindle assembly"/>
    <property type="evidence" value="ECO:0007669"/>
    <property type="project" value="InterPro"/>
</dbReference>